<comment type="subcellular location">
    <subcellularLocation>
        <location evidence="1">Membrane</location>
        <topology evidence="1">Multi-pass membrane protein</topology>
    </subcellularLocation>
</comment>
<protein>
    <submittedName>
        <fullName evidence="7">Calcineurin-like phosphoesterase family protein</fullName>
    </submittedName>
</protein>
<keyword evidence="2 5" id="KW-0812">Transmembrane</keyword>
<evidence type="ECO:0000256" key="2">
    <source>
        <dbReference type="ARBA" id="ARBA00022692"/>
    </source>
</evidence>
<dbReference type="GO" id="GO:0005783">
    <property type="term" value="C:endoplasmic reticulum"/>
    <property type="evidence" value="ECO:0007669"/>
    <property type="project" value="TreeGrafter"/>
</dbReference>
<evidence type="ECO:0000256" key="3">
    <source>
        <dbReference type="ARBA" id="ARBA00022989"/>
    </source>
</evidence>
<comment type="caution">
    <text evidence="7">The sequence shown here is derived from an EMBL/GenBank/DDBJ whole genome shotgun (WGS) entry which is preliminary data.</text>
</comment>
<feature type="transmembrane region" description="Helical" evidence="5">
    <location>
        <begin position="330"/>
        <end position="353"/>
    </location>
</feature>
<dbReference type="InterPro" id="IPR033308">
    <property type="entry name" value="PGAP5/Cdc1/Ted1"/>
</dbReference>
<evidence type="ECO:0000313" key="8">
    <source>
        <dbReference type="Proteomes" id="UP000536275"/>
    </source>
</evidence>
<dbReference type="PANTHER" id="PTHR13315">
    <property type="entry name" value="METALLO PHOSPHOESTERASE RELATED"/>
    <property type="match status" value="1"/>
</dbReference>
<organism evidence="7 8">
    <name type="scientific">Candida albicans</name>
    <name type="common">Yeast</name>
    <dbReference type="NCBI Taxonomy" id="5476"/>
    <lineage>
        <taxon>Eukaryota</taxon>
        <taxon>Fungi</taxon>
        <taxon>Dikarya</taxon>
        <taxon>Ascomycota</taxon>
        <taxon>Saccharomycotina</taxon>
        <taxon>Pichiomycetes</taxon>
        <taxon>Debaryomycetaceae</taxon>
        <taxon>Candida/Lodderomyces clade</taxon>
        <taxon>Candida</taxon>
    </lineage>
</organism>
<dbReference type="GO" id="GO:0016020">
    <property type="term" value="C:membrane"/>
    <property type="evidence" value="ECO:0007669"/>
    <property type="project" value="UniProtKB-SubCell"/>
</dbReference>
<dbReference type="SUPFAM" id="SSF56300">
    <property type="entry name" value="Metallo-dependent phosphatases"/>
    <property type="match status" value="1"/>
</dbReference>
<evidence type="ECO:0000256" key="5">
    <source>
        <dbReference type="SAM" id="Phobius"/>
    </source>
</evidence>
<dbReference type="InterPro" id="IPR029052">
    <property type="entry name" value="Metallo-depent_PP-like"/>
</dbReference>
<gene>
    <name evidence="7" type="ORF">FOB64_000718</name>
</gene>
<dbReference type="EMBL" id="JABWAD010000007">
    <property type="protein sequence ID" value="KAF6072711.1"/>
    <property type="molecule type" value="Genomic_DNA"/>
</dbReference>
<dbReference type="GO" id="GO:0016787">
    <property type="term" value="F:hydrolase activity"/>
    <property type="evidence" value="ECO:0007669"/>
    <property type="project" value="InterPro"/>
</dbReference>
<dbReference type="AlphaFoldDB" id="A0A8H6C492"/>
<reference evidence="7 8" key="1">
    <citation type="submission" date="2020-03" db="EMBL/GenBank/DDBJ databases">
        <title>FDA dAtabase for Regulatory Grade micrObial Sequences (FDA-ARGOS): Supporting development and validation of Infectious Disease Dx tests.</title>
        <authorList>
            <person name="Campos J."/>
            <person name="Goldberg B."/>
            <person name="Tallon L."/>
            <person name="Sadzewicz L."/>
            <person name="Vavikolanu K."/>
            <person name="Mehta A."/>
            <person name="Aluvathingal J."/>
            <person name="Nadendla S."/>
            <person name="Nandy P."/>
            <person name="Geyer C."/>
            <person name="Yan Y."/>
            <person name="Sichtig H."/>
        </authorList>
    </citation>
    <scope>NUCLEOTIDE SEQUENCE [LARGE SCALE GENOMIC DNA]</scope>
    <source>
        <strain evidence="7 8">FDAARGOS_656</strain>
    </source>
</reference>
<keyword evidence="4 5" id="KW-0472">Membrane</keyword>
<name>A0A8H6C492_CANAX</name>
<feature type="transmembrane region" description="Helical" evidence="5">
    <location>
        <begin position="9"/>
        <end position="28"/>
    </location>
</feature>
<dbReference type="GO" id="GO:0006506">
    <property type="term" value="P:GPI anchor biosynthetic process"/>
    <property type="evidence" value="ECO:0007669"/>
    <property type="project" value="InterPro"/>
</dbReference>
<evidence type="ECO:0000313" key="7">
    <source>
        <dbReference type="EMBL" id="KAF6072711.1"/>
    </source>
</evidence>
<sequence>MAISPKIKALVDLATVIAILLNFFVYFYPDIVNPTEKCNWYNAPEQKSKYTFLNNNLPTDWVNKLVLNFPSLKEQEEVVSNDIHMLLFGDPQINGNWPSTKYIKRLDNYGNDYYLGHIYNTMKRRLNPSHVTVMGDLFSSQWILDSEFYNRTYRFQSRVYNDVYDWVYRNRSIPNYDQPLFINLTGNHDIGYSDEWRIVVLDSLTLEGPALQEEFVNYTWSFLENLRDRENPNFKGSTILLTHVPMYKKAGLCRDGPEHKYYINNEKEPYKNGKSGIILTGHDHEGCDDWYNYINGEWIASKEKQSAERESVREVVVRAMMGEFDGQTGILTGILMMLVILGISISVTARLLFNTGGGQAKLLYL</sequence>
<proteinExistence type="predicted"/>
<dbReference type="Pfam" id="PF00149">
    <property type="entry name" value="Metallophos"/>
    <property type="match status" value="1"/>
</dbReference>
<evidence type="ECO:0000259" key="6">
    <source>
        <dbReference type="Pfam" id="PF00149"/>
    </source>
</evidence>
<keyword evidence="3 5" id="KW-1133">Transmembrane helix</keyword>
<feature type="domain" description="Calcineurin-like phosphoesterase" evidence="6">
    <location>
        <begin position="81"/>
        <end position="285"/>
    </location>
</feature>
<dbReference type="InterPro" id="IPR004843">
    <property type="entry name" value="Calcineurin-like_PHP"/>
</dbReference>
<dbReference type="PANTHER" id="PTHR13315:SF1">
    <property type="entry name" value="PROTEIN TED1"/>
    <property type="match status" value="1"/>
</dbReference>
<evidence type="ECO:0000256" key="4">
    <source>
        <dbReference type="ARBA" id="ARBA00023136"/>
    </source>
</evidence>
<accession>A0A8H6C492</accession>
<evidence type="ECO:0000256" key="1">
    <source>
        <dbReference type="ARBA" id="ARBA00004141"/>
    </source>
</evidence>
<dbReference type="Proteomes" id="UP000536275">
    <property type="component" value="Unassembled WGS sequence"/>
</dbReference>